<name>V8CLY3_9HELI</name>
<dbReference type="EMBL" id="AZJJ01000001">
    <property type="protein sequence ID" value="ETD27766.1"/>
    <property type="molecule type" value="Genomic_DNA"/>
</dbReference>
<dbReference type="CDD" id="cd00761">
    <property type="entry name" value="Glyco_tranf_GTA_type"/>
    <property type="match status" value="1"/>
</dbReference>
<dbReference type="InterPro" id="IPR029044">
    <property type="entry name" value="Nucleotide-diphossugar_trans"/>
</dbReference>
<evidence type="ECO:0000313" key="2">
    <source>
        <dbReference type="EMBL" id="ETD27766.1"/>
    </source>
</evidence>
<comment type="caution">
    <text evidence="2">The sequence shown here is derived from an EMBL/GenBank/DDBJ whole genome shotgun (WGS) entry which is preliminary data.</text>
</comment>
<protein>
    <recommendedName>
        <fullName evidence="1">Glycosyltransferase 2-like domain-containing protein</fullName>
    </recommendedName>
</protein>
<dbReference type="InterPro" id="IPR001173">
    <property type="entry name" value="Glyco_trans_2-like"/>
</dbReference>
<dbReference type="GO" id="GO:0016758">
    <property type="term" value="F:hexosyltransferase activity"/>
    <property type="evidence" value="ECO:0007669"/>
    <property type="project" value="UniProtKB-ARBA"/>
</dbReference>
<dbReference type="Proteomes" id="UP000018688">
    <property type="component" value="Unassembled WGS sequence"/>
</dbReference>
<keyword evidence="3" id="KW-1185">Reference proteome</keyword>
<dbReference type="AlphaFoldDB" id="V8CLY3"/>
<dbReference type="PANTHER" id="PTHR22916:SF3">
    <property type="entry name" value="UDP-GLCNAC:BETAGAL BETA-1,3-N-ACETYLGLUCOSAMINYLTRANSFERASE-LIKE PROTEIN 1"/>
    <property type="match status" value="1"/>
</dbReference>
<dbReference type="Gene3D" id="3.90.550.10">
    <property type="entry name" value="Spore Coat Polysaccharide Biosynthesis Protein SpsA, Chain A"/>
    <property type="match status" value="1"/>
</dbReference>
<dbReference type="RefSeq" id="WP_023929612.1">
    <property type="nucleotide sequence ID" value="NZ_KI669458.1"/>
</dbReference>
<dbReference type="eggNOG" id="COG1216">
    <property type="taxonomic scope" value="Bacteria"/>
</dbReference>
<dbReference type="PANTHER" id="PTHR22916">
    <property type="entry name" value="GLYCOSYLTRANSFERASE"/>
    <property type="match status" value="1"/>
</dbReference>
<organism evidence="2 3">
    <name type="scientific">Helicobacter canis NCTC 12740</name>
    <dbReference type="NCBI Taxonomy" id="1357399"/>
    <lineage>
        <taxon>Bacteria</taxon>
        <taxon>Pseudomonadati</taxon>
        <taxon>Campylobacterota</taxon>
        <taxon>Epsilonproteobacteria</taxon>
        <taxon>Campylobacterales</taxon>
        <taxon>Helicobacteraceae</taxon>
        <taxon>Helicobacter</taxon>
    </lineage>
</organism>
<dbReference type="STRING" id="1357399.HMPREF2087_00687"/>
<feature type="domain" description="Glycosyltransferase 2-like" evidence="1">
    <location>
        <begin position="6"/>
        <end position="133"/>
    </location>
</feature>
<sequence length="364" mass="41280">MSTLVSVIIPIYNAESYLAQCLDSVLGQSHKNIEVICIDDGSTDSSGAIAQQYASKDPRIHFFTQANTGAGAARNAGLKQAKGEYILCFDADDYMRQDTLALLLQQAISTNADITIASSQSLDDSLGILAPQPEWLRLDLIQDYKTFSHCDIPSDIFGFCVGWAWDKLYKRSFIQEHSLAFHNLPVSNDLFFVFMSLVYARKIACVPQTLFTHRINVKNSIESSRDKHPLVFIQAIHTWQQALMQSGAYPALEQSYATWVLNYCLWHLHTLSTQEAKKSAYNALHSYGLRQLGLLRAPRSYFPPALYQKLLYIRFIPYSLHRHNLAQNIGFKSLLKSLFRLHISRNYIVIRLFGKTLYQSAPKA</sequence>
<evidence type="ECO:0000313" key="3">
    <source>
        <dbReference type="Proteomes" id="UP000018688"/>
    </source>
</evidence>
<dbReference type="OrthoDB" id="5372349at2"/>
<accession>V8CLY3</accession>
<proteinExistence type="predicted"/>
<dbReference type="SUPFAM" id="SSF53448">
    <property type="entry name" value="Nucleotide-diphospho-sugar transferases"/>
    <property type="match status" value="1"/>
</dbReference>
<reference evidence="2 3" key="1">
    <citation type="submission" date="2013-10" db="EMBL/GenBank/DDBJ databases">
        <title>The Genome Sequence of Helicobacter canis NCTC 12740.</title>
        <authorList>
            <consortium name="The Broad Institute Genomics Platform"/>
            <person name="Earl A."/>
            <person name="Fox J.G."/>
            <person name="Shen Z."/>
            <person name="Young S.K."/>
            <person name="Zeng Q."/>
            <person name="Gargeya S."/>
            <person name="Fitzgerald M."/>
            <person name="Abouelleil A."/>
            <person name="Alvarado L."/>
            <person name="Chapman S.B."/>
            <person name="Gainer-Dewar J."/>
            <person name="Goldberg J."/>
            <person name="Griggs A."/>
            <person name="Gujja S."/>
            <person name="Hansen M."/>
            <person name="Howarth C."/>
            <person name="Imamovic A."/>
            <person name="Ireland A."/>
            <person name="Larimer J."/>
            <person name="McCowan C."/>
            <person name="Murphy C."/>
            <person name="Pearson M."/>
            <person name="Poon T.W."/>
            <person name="Priest M."/>
            <person name="Roberts A."/>
            <person name="Saif S."/>
            <person name="Shea T."/>
            <person name="Sykes S."/>
            <person name="Wortman J."/>
            <person name="Nusbaum C."/>
            <person name="Birren B."/>
        </authorList>
    </citation>
    <scope>NUCLEOTIDE SEQUENCE [LARGE SCALE GENOMIC DNA]</scope>
    <source>
        <strain evidence="2 3">NCTC 12740</strain>
    </source>
</reference>
<evidence type="ECO:0000259" key="1">
    <source>
        <dbReference type="Pfam" id="PF00535"/>
    </source>
</evidence>
<gene>
    <name evidence="2" type="ORF">HMPREF2087_00687</name>
</gene>
<dbReference type="PATRIC" id="fig|1357399.3.peg.722"/>
<dbReference type="Pfam" id="PF00535">
    <property type="entry name" value="Glycos_transf_2"/>
    <property type="match status" value="1"/>
</dbReference>
<dbReference type="HOGENOM" id="CLU_025996_25_3_7"/>